<dbReference type="RefSeq" id="WP_236456726.1">
    <property type="nucleotide sequence ID" value="NZ_CBCSGE010000025.1"/>
</dbReference>
<feature type="domain" description="5'-Nucleotidase C-terminal" evidence="1">
    <location>
        <begin position="87"/>
        <end position="224"/>
    </location>
</feature>
<sequence length="262" mass="29908">MVNVKKKRVKYSYFVILLTFSLLTSCKSPKSNIYEIEGKRIAINEKYTQDSKIENFVAPFRNHITNDLDSVLAYNPITLEKSNTIGKWQTNIGNLLAETTLVLSQPIFKTRENKTIDFCLLNYGGIRAIIPQGNVTSRTAFEVMPFENSVIIVGLTGKEVKTLAEFIIKEKKPHPLAGITIYTDQEENDILKIEINNTPLDENKLYYVATSDYLANGGDSMNFFRDSTIKVDIDYKLRNLLIDYFKKVDTLPNITTERVITK</sequence>
<dbReference type="InterPro" id="IPR006179">
    <property type="entry name" value="5_nucleotidase/apyrase"/>
</dbReference>
<dbReference type="PANTHER" id="PTHR11575">
    <property type="entry name" value="5'-NUCLEOTIDASE-RELATED"/>
    <property type="match status" value="1"/>
</dbReference>
<reference evidence="2 3" key="1">
    <citation type="submission" date="2024-09" db="EMBL/GenBank/DDBJ databases">
        <authorList>
            <person name="Sun Q."/>
            <person name="Mori K."/>
        </authorList>
    </citation>
    <scope>NUCLEOTIDE SEQUENCE [LARGE SCALE GENOMIC DNA]</scope>
    <source>
        <strain evidence="2 3">CECT 7955</strain>
    </source>
</reference>
<name>A0ABV5GIE3_9FLAO</name>
<evidence type="ECO:0000313" key="3">
    <source>
        <dbReference type="Proteomes" id="UP001589607"/>
    </source>
</evidence>
<gene>
    <name evidence="2" type="ORF">ACFFVF_01360</name>
</gene>
<keyword evidence="3" id="KW-1185">Reference proteome</keyword>
<protein>
    <submittedName>
        <fullName evidence="2">5'-nucleotidase C-terminal domain-containing protein</fullName>
    </submittedName>
</protein>
<dbReference type="Proteomes" id="UP001589607">
    <property type="component" value="Unassembled WGS sequence"/>
</dbReference>
<dbReference type="EMBL" id="JBHMEY010000003">
    <property type="protein sequence ID" value="MFB9095149.1"/>
    <property type="molecule type" value="Genomic_DNA"/>
</dbReference>
<evidence type="ECO:0000259" key="1">
    <source>
        <dbReference type="Pfam" id="PF02872"/>
    </source>
</evidence>
<dbReference type="InterPro" id="IPR008334">
    <property type="entry name" value="5'-Nucleotdase_C"/>
</dbReference>
<dbReference type="PANTHER" id="PTHR11575:SF24">
    <property type="entry name" value="5'-NUCLEOTIDASE"/>
    <property type="match status" value="1"/>
</dbReference>
<comment type="caution">
    <text evidence="2">The sequence shown here is derived from an EMBL/GenBank/DDBJ whole genome shotgun (WGS) entry which is preliminary data.</text>
</comment>
<dbReference type="PROSITE" id="PS51257">
    <property type="entry name" value="PROKAR_LIPOPROTEIN"/>
    <property type="match status" value="1"/>
</dbReference>
<accession>A0ABV5GIE3</accession>
<proteinExistence type="predicted"/>
<dbReference type="Pfam" id="PF02872">
    <property type="entry name" value="5_nucleotid_C"/>
    <property type="match status" value="1"/>
</dbReference>
<dbReference type="Gene3D" id="3.90.780.10">
    <property type="entry name" value="5'-Nucleotidase, C-terminal domain"/>
    <property type="match status" value="1"/>
</dbReference>
<organism evidence="2 3">
    <name type="scientific">Flavobacterium jumunjinense</name>
    <dbReference type="NCBI Taxonomy" id="998845"/>
    <lineage>
        <taxon>Bacteria</taxon>
        <taxon>Pseudomonadati</taxon>
        <taxon>Bacteroidota</taxon>
        <taxon>Flavobacteriia</taxon>
        <taxon>Flavobacteriales</taxon>
        <taxon>Flavobacteriaceae</taxon>
        <taxon>Flavobacterium</taxon>
    </lineage>
</organism>
<dbReference type="SUPFAM" id="SSF55816">
    <property type="entry name" value="5'-nucleotidase (syn. UDP-sugar hydrolase), C-terminal domain"/>
    <property type="match status" value="1"/>
</dbReference>
<dbReference type="InterPro" id="IPR036907">
    <property type="entry name" value="5'-Nucleotdase_C_sf"/>
</dbReference>
<dbReference type="PRINTS" id="PR01607">
    <property type="entry name" value="APYRASEFAMLY"/>
</dbReference>
<evidence type="ECO:0000313" key="2">
    <source>
        <dbReference type="EMBL" id="MFB9095149.1"/>
    </source>
</evidence>